<dbReference type="NCBIfam" id="NF045589">
    <property type="entry name" value="Cterm_S41_CtpB"/>
    <property type="match status" value="1"/>
</dbReference>
<reference evidence="7 8" key="1">
    <citation type="submission" date="2024-04" db="EMBL/GenBank/DDBJ databases">
        <title>Okeanomitos corallinicola gen. &amp; sp. nov. (Nostocales, Cyanobacteria), a new toxic marine heterocyst-forming cyanobacterium from a coral reef.</title>
        <authorList>
            <person name="Li H."/>
            <person name="Li R."/>
            <person name="Kang J."/>
            <person name="Hii K.S."/>
            <person name="Mohamed H.F."/>
            <person name="Xu X."/>
            <person name="Luo Z."/>
        </authorList>
    </citation>
    <scope>NUCLEOTIDE SEQUENCE [LARGE SCALE GENOMIC DNA]</scope>
    <source>
        <strain evidence="7 8">TIOX110</strain>
    </source>
</reference>
<dbReference type="GO" id="GO:0006508">
    <property type="term" value="P:proteolysis"/>
    <property type="evidence" value="ECO:0007669"/>
    <property type="project" value="UniProtKB-KW"/>
</dbReference>
<dbReference type="Pfam" id="PF17820">
    <property type="entry name" value="PDZ_6"/>
    <property type="match status" value="1"/>
</dbReference>
<dbReference type="CDD" id="cd06782">
    <property type="entry name" value="cpPDZ_CPP-like"/>
    <property type="match status" value="1"/>
</dbReference>
<dbReference type="InterPro" id="IPR029045">
    <property type="entry name" value="ClpP/crotonase-like_dom_sf"/>
</dbReference>
<protein>
    <submittedName>
        <fullName evidence="7">Carboxyl-terminal processing protease CtpB</fullName>
        <ecNumber evidence="7">3.4.21.102</ecNumber>
    </submittedName>
</protein>
<dbReference type="RefSeq" id="WP_353932531.1">
    <property type="nucleotide sequence ID" value="NZ_CP150886.1"/>
</dbReference>
<dbReference type="EC" id="3.4.21.102" evidence="7"/>
<evidence type="ECO:0000256" key="1">
    <source>
        <dbReference type="ARBA" id="ARBA00009179"/>
    </source>
</evidence>
<dbReference type="SMART" id="SM00245">
    <property type="entry name" value="TSPc"/>
    <property type="match status" value="1"/>
</dbReference>
<dbReference type="NCBIfam" id="TIGR00225">
    <property type="entry name" value="prc"/>
    <property type="match status" value="1"/>
</dbReference>
<dbReference type="PROSITE" id="PS50106">
    <property type="entry name" value="PDZ"/>
    <property type="match status" value="1"/>
</dbReference>
<dbReference type="Pfam" id="PF03572">
    <property type="entry name" value="Peptidase_S41"/>
    <property type="match status" value="1"/>
</dbReference>
<evidence type="ECO:0000259" key="6">
    <source>
        <dbReference type="PROSITE" id="PS50106"/>
    </source>
</evidence>
<keyword evidence="8" id="KW-1185">Reference proteome</keyword>
<dbReference type="GO" id="GO:0004252">
    <property type="term" value="F:serine-type endopeptidase activity"/>
    <property type="evidence" value="ECO:0007669"/>
    <property type="project" value="UniProtKB-EC"/>
</dbReference>
<evidence type="ECO:0000313" key="7">
    <source>
        <dbReference type="EMBL" id="WZB89633.1"/>
    </source>
</evidence>
<feature type="domain" description="PDZ" evidence="6">
    <location>
        <begin position="112"/>
        <end position="182"/>
    </location>
</feature>
<dbReference type="InterPro" id="IPR036034">
    <property type="entry name" value="PDZ_sf"/>
</dbReference>
<evidence type="ECO:0000256" key="5">
    <source>
        <dbReference type="RuleBase" id="RU004404"/>
    </source>
</evidence>
<keyword evidence="3 5" id="KW-0378">Hydrolase</keyword>
<dbReference type="Gene3D" id="3.90.226.10">
    <property type="entry name" value="2-enoyl-CoA Hydratase, Chain A, domain 1"/>
    <property type="match status" value="1"/>
</dbReference>
<dbReference type="InterPro" id="IPR005151">
    <property type="entry name" value="Tail-specific_protease"/>
</dbReference>
<gene>
    <name evidence="7" type="primary">ctpB</name>
    <name evidence="7" type="ORF">WJM97_08065</name>
</gene>
<dbReference type="InterPro" id="IPR054625">
    <property type="entry name" value="Cterm_S41_CtpB"/>
</dbReference>
<evidence type="ECO:0000256" key="2">
    <source>
        <dbReference type="ARBA" id="ARBA00022670"/>
    </source>
</evidence>
<accession>A0ABZ2UZG2</accession>
<dbReference type="InterPro" id="IPR001478">
    <property type="entry name" value="PDZ"/>
</dbReference>
<organism evidence="7 8">
    <name type="scientific">Okeanomitos corallinicola TIOX110</name>
    <dbReference type="NCBI Taxonomy" id="3133117"/>
    <lineage>
        <taxon>Bacteria</taxon>
        <taxon>Bacillati</taxon>
        <taxon>Cyanobacteriota</taxon>
        <taxon>Cyanophyceae</taxon>
        <taxon>Nostocales</taxon>
        <taxon>Aphanizomenonaceae</taxon>
        <taxon>Okeanomitos</taxon>
    </lineage>
</organism>
<dbReference type="SUPFAM" id="SSF50156">
    <property type="entry name" value="PDZ domain-like"/>
    <property type="match status" value="1"/>
</dbReference>
<name>A0ABZ2UZG2_9CYAN</name>
<dbReference type="PANTHER" id="PTHR32060">
    <property type="entry name" value="TAIL-SPECIFIC PROTEASE"/>
    <property type="match status" value="1"/>
</dbReference>
<dbReference type="CDD" id="cd07560">
    <property type="entry name" value="Peptidase_S41_CPP"/>
    <property type="match status" value="1"/>
</dbReference>
<dbReference type="InterPro" id="IPR041489">
    <property type="entry name" value="PDZ_6"/>
</dbReference>
<dbReference type="EMBL" id="CP150886">
    <property type="protein sequence ID" value="WZB89633.1"/>
    <property type="molecule type" value="Genomic_DNA"/>
</dbReference>
<keyword evidence="2 5" id="KW-0645">Protease</keyword>
<sequence length="452" mass="49370">MNHSAKRHSPLQAALIGGAIATTATISVFGQAWTRCVHAALQDSPKALVDQVWQLVNREYVDGKFNQQDWQAIRQSLLSKEYTSNEQAYVEIRKALQRLEDPYTRFLDPKQFQALTSQTSGEVSGIGIRMEIDEKTKKLTVVEPIENSPAIKAGIKKGDQILAINGKSTQNMKVDEASSLIRGQVGTSLNLRLQRPGKNTFDVKLTRATIEIPTVNYTLKQDGGRRIGYIQLREFSSHAAEQMQRAIRELNRQKVDSYVLDLRGNPGGLLQASIEIARMWLDSGGIVKTVDRVGSSEETKANRTALTNQPLAVLVDGNSASASEILTGALKDNNRAVVVGSKTFGKALVQSVHELVDGSGLAVTIAHYYTPKGTDINKKGIVPDIELDLTTAQQRQLADNPNLIGTLSDPQYARAILALSNKNFAKPATPAQTSQTAKTSAPLSVRAEDLKF</sequence>
<evidence type="ECO:0000256" key="4">
    <source>
        <dbReference type="ARBA" id="ARBA00022825"/>
    </source>
</evidence>
<dbReference type="InterPro" id="IPR004447">
    <property type="entry name" value="Peptidase_S41A"/>
</dbReference>
<comment type="similarity">
    <text evidence="1 5">Belongs to the peptidase S41A family.</text>
</comment>
<dbReference type="PANTHER" id="PTHR32060:SF30">
    <property type="entry name" value="CARBOXY-TERMINAL PROCESSING PROTEASE CTPA"/>
    <property type="match status" value="1"/>
</dbReference>
<dbReference type="SMART" id="SM00228">
    <property type="entry name" value="PDZ"/>
    <property type="match status" value="1"/>
</dbReference>
<dbReference type="Proteomes" id="UP001483337">
    <property type="component" value="Chromosome"/>
</dbReference>
<dbReference type="Gene3D" id="2.30.42.10">
    <property type="match status" value="1"/>
</dbReference>
<evidence type="ECO:0000256" key="3">
    <source>
        <dbReference type="ARBA" id="ARBA00022801"/>
    </source>
</evidence>
<proteinExistence type="inferred from homology"/>
<dbReference type="Gene3D" id="3.30.750.44">
    <property type="match status" value="1"/>
</dbReference>
<evidence type="ECO:0000313" key="8">
    <source>
        <dbReference type="Proteomes" id="UP001483337"/>
    </source>
</evidence>
<dbReference type="SUPFAM" id="SSF52096">
    <property type="entry name" value="ClpP/crotonase"/>
    <property type="match status" value="1"/>
</dbReference>
<keyword evidence="4 5" id="KW-0720">Serine protease</keyword>